<organism evidence="1 2">
    <name type="scientific">Lederbergia graminis</name>
    <dbReference type="NCBI Taxonomy" id="735518"/>
    <lineage>
        <taxon>Bacteria</taxon>
        <taxon>Bacillati</taxon>
        <taxon>Bacillota</taxon>
        <taxon>Bacilli</taxon>
        <taxon>Bacillales</taxon>
        <taxon>Bacillaceae</taxon>
        <taxon>Lederbergia</taxon>
    </lineage>
</organism>
<dbReference type="InterPro" id="IPR029068">
    <property type="entry name" value="Glyas_Bleomycin-R_OHBP_Dase"/>
</dbReference>
<proteinExistence type="predicted"/>
<comment type="caution">
    <text evidence="1">The sequence shown here is derived from an EMBL/GenBank/DDBJ whole genome shotgun (WGS) entry which is preliminary data.</text>
</comment>
<keyword evidence="2" id="KW-1185">Reference proteome</keyword>
<dbReference type="Gene3D" id="3.10.180.10">
    <property type="entry name" value="2,3-Dihydroxybiphenyl 1,2-Dioxygenase, domain 1"/>
    <property type="match status" value="1"/>
</dbReference>
<reference evidence="2" key="1">
    <citation type="journal article" date="2019" name="Int. J. Syst. Evol. Microbiol.">
        <title>The Global Catalogue of Microorganisms (GCM) 10K type strain sequencing project: providing services to taxonomists for standard genome sequencing and annotation.</title>
        <authorList>
            <consortium name="The Broad Institute Genomics Platform"/>
            <consortium name="The Broad Institute Genome Sequencing Center for Infectious Disease"/>
            <person name="Wu L."/>
            <person name="Ma J."/>
        </authorList>
    </citation>
    <scope>NUCLEOTIDE SEQUENCE [LARGE SCALE GENOMIC DNA]</scope>
    <source>
        <strain evidence="2">CGMCC 1.12237</strain>
    </source>
</reference>
<dbReference type="Proteomes" id="UP001596147">
    <property type="component" value="Unassembled WGS sequence"/>
</dbReference>
<evidence type="ECO:0000313" key="2">
    <source>
        <dbReference type="Proteomes" id="UP001596147"/>
    </source>
</evidence>
<gene>
    <name evidence="1" type="ORF">ACFPM4_01765</name>
</gene>
<evidence type="ECO:0000313" key="1">
    <source>
        <dbReference type="EMBL" id="MFC5463473.1"/>
    </source>
</evidence>
<dbReference type="RefSeq" id="WP_382346999.1">
    <property type="nucleotide sequence ID" value="NZ_JBHSMC010000001.1"/>
</dbReference>
<protein>
    <recommendedName>
        <fullName evidence="3">Glyoxalase</fullName>
    </recommendedName>
</protein>
<dbReference type="SUPFAM" id="SSF54593">
    <property type="entry name" value="Glyoxalase/Bleomycin resistance protein/Dihydroxybiphenyl dioxygenase"/>
    <property type="match status" value="1"/>
</dbReference>
<dbReference type="EMBL" id="JBHSMC010000001">
    <property type="protein sequence ID" value="MFC5463473.1"/>
    <property type="molecule type" value="Genomic_DNA"/>
</dbReference>
<accession>A0ABW0LCL1</accession>
<evidence type="ECO:0008006" key="3">
    <source>
        <dbReference type="Google" id="ProtNLM"/>
    </source>
</evidence>
<sequence length="120" mass="14330">MESVKLRPFIPSGSDYDLAQRFFSDLGFKTIYADTGLTIYQMGEQEFYLQNFHHQELQNNFMVELIVTDLDYWWQHIQQNIIPKNYPIKVKEPAHYPWGKREIHLIDPAGVCWHISEKNK</sequence>
<name>A0ABW0LCL1_9BACI</name>